<gene>
    <name evidence="3" type="ORF">CUN60_04390</name>
</gene>
<evidence type="ECO:0000256" key="1">
    <source>
        <dbReference type="ARBA" id="ARBA00023239"/>
    </source>
</evidence>
<dbReference type="EMBL" id="CP024847">
    <property type="protein sequence ID" value="AUR51557.1"/>
    <property type="molecule type" value="Genomic_DNA"/>
</dbReference>
<dbReference type="InterPro" id="IPR051546">
    <property type="entry name" value="Aspartate_Ammonia-Lyase"/>
</dbReference>
<dbReference type="InterPro" id="IPR008948">
    <property type="entry name" value="L-Aspartase-like"/>
</dbReference>
<dbReference type="SUPFAM" id="SSF48557">
    <property type="entry name" value="L-aspartase-like"/>
    <property type="match status" value="1"/>
</dbReference>
<dbReference type="GO" id="GO:0006531">
    <property type="term" value="P:aspartate metabolic process"/>
    <property type="evidence" value="ECO:0007669"/>
    <property type="project" value="TreeGrafter"/>
</dbReference>
<dbReference type="PRINTS" id="PR00149">
    <property type="entry name" value="FUMRATELYASE"/>
</dbReference>
<dbReference type="InterPro" id="IPR020557">
    <property type="entry name" value="Fumarate_lyase_CS"/>
</dbReference>
<dbReference type="InterPro" id="IPR000362">
    <property type="entry name" value="Fumarate_lyase_fam"/>
</dbReference>
<dbReference type="Proteomes" id="UP000236655">
    <property type="component" value="Chromosome"/>
</dbReference>
<dbReference type="KEGG" id="nba:CUN60_04390"/>
<evidence type="ECO:0000313" key="4">
    <source>
        <dbReference type="Proteomes" id="UP000236655"/>
    </source>
</evidence>
<feature type="domain" description="Fumarate lyase N-terminal" evidence="2">
    <location>
        <begin position="11"/>
        <end position="341"/>
    </location>
</feature>
<keyword evidence="4" id="KW-1185">Reference proteome</keyword>
<dbReference type="Gene3D" id="1.20.200.10">
    <property type="entry name" value="Fumarase/aspartase (Central domain)"/>
    <property type="match status" value="1"/>
</dbReference>
<dbReference type="InterPro" id="IPR022761">
    <property type="entry name" value="Fumarate_lyase_N"/>
</dbReference>
<sequence>MEYRIEKDFIGEFKVPQNAYYGVHTARALENFRLKDYHLTHSYLINAFAKVKMAAANANCRTGKFSKEIRNAINFACEEILSGKYHDEFIIPAIQGGAGTSTNMNANEVIANIALEHLGYEKARYDILSPINHVNASQSTNDSYPTAIKIAIYELINDVEKNLKLLRRALEDKANEFKDIMKMGRTQLEDAVPIALGREFKVYSMAINRDVRRLHQVKELFLQVNMGGDAIGTGVSNHPDYRIAVIEELRKVTGTPITACEDLVDGTQNLDVFPQLSSMVKICGLNLRKIANDLRLMNSGPTTSIHEIDLPALQAGSSIMPKKVNPVGAEFIMQIAYKLLGNDLIISECTVGEFELNAWEPLIADAMIESLTLLRDGLERFTNTVVKGITANKELCEAYFERCPTAATELISIIGYDSVAEIIAKVNETGESYKKVAVEMGFVPQSFFDKNK</sequence>
<reference evidence="4" key="1">
    <citation type="submission" date="2017-11" db="EMBL/GenBank/DDBJ databases">
        <authorList>
            <person name="Chan K.G."/>
            <person name="Lee L.S."/>
        </authorList>
    </citation>
    <scope>NUCLEOTIDE SEQUENCE [LARGE SCALE GENOMIC DNA]</scope>
    <source>
        <strain evidence="4">DSM 100970</strain>
    </source>
</reference>
<dbReference type="EC" id="4.3.1.1" evidence="3"/>
<dbReference type="PANTHER" id="PTHR42696:SF2">
    <property type="entry name" value="ASPARTATE AMMONIA-LYASE"/>
    <property type="match status" value="1"/>
</dbReference>
<name>A0A2I7N514_9NEIS</name>
<dbReference type="PRINTS" id="PR00145">
    <property type="entry name" value="ARGSUCLYASE"/>
</dbReference>
<dbReference type="Gene3D" id="1.10.275.10">
    <property type="entry name" value="Fumarase/aspartase (N-terminal domain)"/>
    <property type="match status" value="1"/>
</dbReference>
<evidence type="ECO:0000313" key="3">
    <source>
        <dbReference type="EMBL" id="AUR51557.1"/>
    </source>
</evidence>
<dbReference type="GO" id="GO:0008797">
    <property type="term" value="F:aspartate ammonia-lyase activity"/>
    <property type="evidence" value="ECO:0007669"/>
    <property type="project" value="UniProtKB-EC"/>
</dbReference>
<accession>A0A2I7N514</accession>
<dbReference type="FunFam" id="1.20.200.10:FF:000001">
    <property type="entry name" value="Fumarate hydratase, mitochondrial"/>
    <property type="match status" value="1"/>
</dbReference>
<dbReference type="NCBIfam" id="NF008909">
    <property type="entry name" value="PRK12273.1"/>
    <property type="match status" value="1"/>
</dbReference>
<keyword evidence="1 3" id="KW-0456">Lyase</keyword>
<dbReference type="OrthoDB" id="9802809at2"/>
<dbReference type="PANTHER" id="PTHR42696">
    <property type="entry name" value="ASPARTATE AMMONIA-LYASE"/>
    <property type="match status" value="1"/>
</dbReference>
<dbReference type="RefSeq" id="WP_102950856.1">
    <property type="nucleotide sequence ID" value="NZ_CP024847.1"/>
</dbReference>
<dbReference type="AlphaFoldDB" id="A0A2I7N514"/>
<dbReference type="FunFam" id="1.10.275.10:FF:000001">
    <property type="entry name" value="Fumarate hydratase, mitochondrial"/>
    <property type="match status" value="1"/>
</dbReference>
<evidence type="ECO:0000259" key="2">
    <source>
        <dbReference type="Pfam" id="PF00206"/>
    </source>
</evidence>
<protein>
    <submittedName>
        <fullName evidence="3">Aspartate ammonia-lyase</fullName>
        <ecNumber evidence="3">4.3.1.1</ecNumber>
    </submittedName>
</protein>
<dbReference type="InterPro" id="IPR024083">
    <property type="entry name" value="Fumarase/histidase_N"/>
</dbReference>
<dbReference type="GO" id="GO:0005829">
    <property type="term" value="C:cytosol"/>
    <property type="evidence" value="ECO:0007669"/>
    <property type="project" value="TreeGrafter"/>
</dbReference>
<organism evidence="3 4">
    <name type="scientific">Aquella oligotrophica</name>
    <dbReference type="NCBI Taxonomy" id="2067065"/>
    <lineage>
        <taxon>Bacteria</taxon>
        <taxon>Pseudomonadati</taxon>
        <taxon>Pseudomonadota</taxon>
        <taxon>Betaproteobacteria</taxon>
        <taxon>Neisseriales</taxon>
        <taxon>Neisseriaceae</taxon>
        <taxon>Aquella</taxon>
    </lineage>
</organism>
<proteinExistence type="predicted"/>
<dbReference type="PROSITE" id="PS00163">
    <property type="entry name" value="FUMARATE_LYASES"/>
    <property type="match status" value="1"/>
</dbReference>
<dbReference type="Pfam" id="PF00206">
    <property type="entry name" value="Lyase_1"/>
    <property type="match status" value="1"/>
</dbReference>